<evidence type="ECO:0000256" key="5">
    <source>
        <dbReference type="ARBA" id="ARBA00022857"/>
    </source>
</evidence>
<dbReference type="GO" id="GO:0050661">
    <property type="term" value="F:NADP binding"/>
    <property type="evidence" value="ECO:0007669"/>
    <property type="project" value="InterPro"/>
</dbReference>
<keyword evidence="7" id="KW-0503">Monooxygenase</keyword>
<sequence length="550" mass="60986">MTTTVSSESSADARSGEAKGDVLDVLVVGGGFSGLYQLDRLRDLGFDVKVWDAAGGLGGIWWWNCYPGARTDTVAHIYQFSHKGLWKDYDFAERYPDFTGVRDYFEYVDRKLNLTKDIEFDTTAAQAQWDEDRREWTVFSADGKAQKARTVLVATGFGAKPLYPDIPGIDTFAGECHHTARWPQNGLDLTGKRVVVIGTGASGVQVVQEAAHDAAQVTVFQRTPNLALPMRQRKLDGAENDSVRTGLPERFDARYKAFAGFDFSFLPENAADATDAERRATYERFWADGGFPLWLGMYQDLLADEEANRTFYDFWREKVHERVQDPATAELLAPARPPHPFGVKRPALEQDYFDVFNQDNVHLIDQNDEPVLEITPAGVVTKNGLIECDVIALATGFDSNRGGILGIDIQGVGGARLQDKWADRVDTFMGLSTSGFPNMLFLYGPQSPSGFCNGPTSAEYQGDIVVEFLEHVRAGGHTRFESATSAEKEWTAHVDELFDGSLFTKARSWYWGANVPGKPAQMLNYSGGVPAYFGKWDEVKAAGFTEFELG</sequence>
<evidence type="ECO:0000256" key="3">
    <source>
        <dbReference type="ARBA" id="ARBA00022630"/>
    </source>
</evidence>
<dbReference type="Pfam" id="PF00743">
    <property type="entry name" value="FMO-like"/>
    <property type="match status" value="1"/>
</dbReference>
<dbReference type="EC" id="1.14.13.-" evidence="8"/>
<gene>
    <name evidence="8" type="ORF">QRX60_45435</name>
</gene>
<keyword evidence="6 8" id="KW-0560">Oxidoreductase</keyword>
<dbReference type="EMBL" id="CP127295">
    <property type="protein sequence ID" value="WIY01204.1"/>
    <property type="molecule type" value="Genomic_DNA"/>
</dbReference>
<dbReference type="KEGG" id="amog:QRX60_45435"/>
<organism evidence="8 9">
    <name type="scientific">Amycolatopsis mongoliensis</name>
    <dbReference type="NCBI Taxonomy" id="715475"/>
    <lineage>
        <taxon>Bacteria</taxon>
        <taxon>Bacillati</taxon>
        <taxon>Actinomycetota</taxon>
        <taxon>Actinomycetes</taxon>
        <taxon>Pseudonocardiales</taxon>
        <taxon>Pseudonocardiaceae</taxon>
        <taxon>Amycolatopsis</taxon>
    </lineage>
</organism>
<evidence type="ECO:0000256" key="7">
    <source>
        <dbReference type="ARBA" id="ARBA00023033"/>
    </source>
</evidence>
<evidence type="ECO:0000313" key="9">
    <source>
        <dbReference type="Proteomes" id="UP001239397"/>
    </source>
</evidence>
<dbReference type="GO" id="GO:0004499">
    <property type="term" value="F:N,N-dimethylaniline monooxygenase activity"/>
    <property type="evidence" value="ECO:0007669"/>
    <property type="project" value="InterPro"/>
</dbReference>
<dbReference type="Gene3D" id="3.50.50.60">
    <property type="entry name" value="FAD/NAD(P)-binding domain"/>
    <property type="match status" value="3"/>
</dbReference>
<dbReference type="SUPFAM" id="SSF51905">
    <property type="entry name" value="FAD/NAD(P)-binding domain"/>
    <property type="match status" value="2"/>
</dbReference>
<comment type="similarity">
    <text evidence="2">Belongs to the FAD-binding monooxygenase family.</text>
</comment>
<dbReference type="InterPro" id="IPR020946">
    <property type="entry name" value="Flavin_mOase-like"/>
</dbReference>
<name>A0A9Y2JQM7_9PSEU</name>
<keyword evidence="9" id="KW-1185">Reference proteome</keyword>
<dbReference type="PANTHER" id="PTHR43098">
    <property type="entry name" value="L-ORNITHINE N(5)-MONOOXYGENASE-RELATED"/>
    <property type="match status" value="1"/>
</dbReference>
<dbReference type="GO" id="GO:0050660">
    <property type="term" value="F:flavin adenine dinucleotide binding"/>
    <property type="evidence" value="ECO:0007669"/>
    <property type="project" value="InterPro"/>
</dbReference>
<dbReference type="PRINTS" id="PR00411">
    <property type="entry name" value="PNDRDTASEI"/>
</dbReference>
<dbReference type="Proteomes" id="UP001239397">
    <property type="component" value="Chromosome"/>
</dbReference>
<dbReference type="RefSeq" id="WP_285997662.1">
    <property type="nucleotide sequence ID" value="NZ_CP127295.1"/>
</dbReference>
<evidence type="ECO:0000256" key="4">
    <source>
        <dbReference type="ARBA" id="ARBA00022827"/>
    </source>
</evidence>
<reference evidence="8 9" key="1">
    <citation type="submission" date="2023-06" db="EMBL/GenBank/DDBJ databases">
        <authorList>
            <person name="Oyuntsetseg B."/>
            <person name="Kim S.B."/>
        </authorList>
    </citation>
    <scope>NUCLEOTIDE SEQUENCE [LARGE SCALE GENOMIC DNA]</scope>
    <source>
        <strain evidence="8 9">4-36</strain>
    </source>
</reference>
<comment type="cofactor">
    <cofactor evidence="1">
        <name>FAD</name>
        <dbReference type="ChEBI" id="CHEBI:57692"/>
    </cofactor>
</comment>
<dbReference type="PANTHER" id="PTHR43098:SF3">
    <property type="entry name" value="L-ORNITHINE N(5)-MONOOXYGENASE-RELATED"/>
    <property type="match status" value="1"/>
</dbReference>
<evidence type="ECO:0000256" key="1">
    <source>
        <dbReference type="ARBA" id="ARBA00001974"/>
    </source>
</evidence>
<evidence type="ECO:0000313" key="8">
    <source>
        <dbReference type="EMBL" id="WIY01204.1"/>
    </source>
</evidence>
<evidence type="ECO:0000256" key="2">
    <source>
        <dbReference type="ARBA" id="ARBA00010139"/>
    </source>
</evidence>
<protein>
    <submittedName>
        <fullName evidence="8">NAD(P)/FAD-dependent oxidoreductase</fullName>
        <ecNumber evidence="8">1.14.13.-</ecNumber>
    </submittedName>
</protein>
<keyword evidence="3" id="KW-0285">Flavoprotein</keyword>
<accession>A0A9Y2JQM7</accession>
<keyword evidence="4" id="KW-0274">FAD</keyword>
<keyword evidence="5" id="KW-0521">NADP</keyword>
<dbReference type="InterPro" id="IPR050775">
    <property type="entry name" value="FAD-binding_Monooxygenases"/>
</dbReference>
<dbReference type="InterPro" id="IPR036188">
    <property type="entry name" value="FAD/NAD-bd_sf"/>
</dbReference>
<evidence type="ECO:0000256" key="6">
    <source>
        <dbReference type="ARBA" id="ARBA00023002"/>
    </source>
</evidence>
<proteinExistence type="inferred from homology"/>
<dbReference type="AlphaFoldDB" id="A0A9Y2JQM7"/>